<evidence type="ECO:0000313" key="1">
    <source>
        <dbReference type="EMBL" id="KAJ8774293.1"/>
    </source>
</evidence>
<keyword evidence="2" id="KW-1185">Reference proteome</keyword>
<name>A0AAV8U7H5_9ROSI</name>
<organism evidence="1 2">
    <name type="scientific">Erythroxylum novogranatense</name>
    <dbReference type="NCBI Taxonomy" id="1862640"/>
    <lineage>
        <taxon>Eukaryota</taxon>
        <taxon>Viridiplantae</taxon>
        <taxon>Streptophyta</taxon>
        <taxon>Embryophyta</taxon>
        <taxon>Tracheophyta</taxon>
        <taxon>Spermatophyta</taxon>
        <taxon>Magnoliopsida</taxon>
        <taxon>eudicotyledons</taxon>
        <taxon>Gunneridae</taxon>
        <taxon>Pentapetalae</taxon>
        <taxon>rosids</taxon>
        <taxon>fabids</taxon>
        <taxon>Malpighiales</taxon>
        <taxon>Erythroxylaceae</taxon>
        <taxon>Erythroxylum</taxon>
    </lineage>
</organism>
<comment type="caution">
    <text evidence="1">The sequence shown here is derived from an EMBL/GenBank/DDBJ whole genome shotgun (WGS) entry which is preliminary data.</text>
</comment>
<protein>
    <submittedName>
        <fullName evidence="1">Uncharacterized protein</fullName>
    </submittedName>
</protein>
<reference evidence="1 2" key="1">
    <citation type="submission" date="2021-09" db="EMBL/GenBank/DDBJ databases">
        <title>Genomic insights and catalytic innovation underlie evolution of tropane alkaloids biosynthesis.</title>
        <authorList>
            <person name="Wang Y.-J."/>
            <person name="Tian T."/>
            <person name="Huang J.-P."/>
            <person name="Huang S.-X."/>
        </authorList>
    </citation>
    <scope>NUCLEOTIDE SEQUENCE [LARGE SCALE GENOMIC DNA]</scope>
    <source>
        <strain evidence="1">KIB-2018</strain>
        <tissue evidence="1">Leaf</tissue>
    </source>
</reference>
<gene>
    <name evidence="1" type="ORF">K2173_009724</name>
</gene>
<dbReference type="EMBL" id="JAIWQS010000001">
    <property type="protein sequence ID" value="KAJ8774293.1"/>
    <property type="molecule type" value="Genomic_DNA"/>
</dbReference>
<evidence type="ECO:0000313" key="2">
    <source>
        <dbReference type="Proteomes" id="UP001159364"/>
    </source>
</evidence>
<accession>A0AAV8U7H5</accession>
<proteinExistence type="predicted"/>
<dbReference type="AlphaFoldDB" id="A0AAV8U7H5"/>
<dbReference type="Proteomes" id="UP001159364">
    <property type="component" value="Linkage Group LG01"/>
</dbReference>
<sequence>MSMSLVRDQFYQQLDNNVVGIRSTITKLSQLLKEHDEELWLHLEITTKKQSLAGFTAEVQDTILASDVVKLTCNRKIVFLG</sequence>